<sequence>MNSKFTILFTEISFLITIFTTFIPLCQAQINADNSSQNNSAVNVQGNTIFIEGGTQLGGNLFHSFKDFSINYGDTAYFNNASIIQNIISRVTGNSISNINGTIRNNGQANLFILNPNGFFFGNSARLNIGGSFLATTANNIKFSNNIDFSANRNQLDPLLKVSVPVGLVFIGNSGEIRLQGSGHNINRIANRNFDFITPIDASRFSGLQVQPGNNISLIGGNVSLEGGILSTRNGKLQIGSVLDGYVGLEQQDNDIDFDFNNVNTFRNIILTKNSLLFINSNAGTGNTIDIQGKNINILDGSLVFTQNHGFKTGAVKIDAQSLNIQGSSNLALSAIYTSNFGSTPGESIQLDVKDVTIQGGQIATTTFTNAPSGLITINSNSLKISGDTPSYANPDGLGGINTFSYSSGKGGDIAGKINNIIIGLDGVLNTVASGSGAGGNLFLELENLVIKDGGASLGSSTIRSGQGGNVFIKSQNIDISGQSALLRPSNITSSTFGYGNGGNIDINTLNLIISNGGGISSSTLSAGKAGNISINSSNSINVVGTNLNSNSPSFINSSNFLLIDPNLQKLLYRQPPLLIGQAGNIFLNTNTINISNGGLINARNEGVNDAGNIRISANTININSQGEVNATTTIGEGGNIILNSRNLFLNNSRITTTAGGMGNGGNIRINTGILVGSNNNQIVANAFEGRGGNIQINGQGVFLSPNTQVNSKSQRGIDGTVDINANVFLAQTPVKSQGFQESPQIVSTCQGRSNTKGNNEFIMTGTGGLPASSEQLPDVESTWQANSTENISYIEPTVDNEIIEVQGWVRNSDGSITLTAQANRVSANANQSASSCNYQPKPKV</sequence>
<dbReference type="KEGG" id="ava:Ava_B0006"/>
<dbReference type="EMBL" id="CP000119">
    <property type="protein sequence ID" value="ABA24720.1"/>
    <property type="molecule type" value="Genomic_DNA"/>
</dbReference>
<dbReference type="InterPro" id="IPR011050">
    <property type="entry name" value="Pectin_lyase_fold/virulence"/>
</dbReference>
<dbReference type="Proteomes" id="UP000002533">
    <property type="component" value="Plasmid pAnaA"/>
</dbReference>
<gene>
    <name evidence="2" type="ordered locus">Ava_B0006</name>
</gene>
<dbReference type="AlphaFoldDB" id="Q3M2R6"/>
<dbReference type="SMART" id="SM00912">
    <property type="entry name" value="Haemagg_act"/>
    <property type="match status" value="1"/>
</dbReference>
<dbReference type="NCBIfam" id="TIGR01901">
    <property type="entry name" value="adhes_NPXG"/>
    <property type="match status" value="1"/>
</dbReference>
<organism evidence="2 3">
    <name type="scientific">Trichormus variabilis (strain ATCC 29413 / PCC 7937)</name>
    <name type="common">Anabaena variabilis</name>
    <dbReference type="NCBI Taxonomy" id="240292"/>
    <lineage>
        <taxon>Bacteria</taxon>
        <taxon>Bacillati</taxon>
        <taxon>Cyanobacteriota</taxon>
        <taxon>Cyanophyceae</taxon>
        <taxon>Nostocales</taxon>
        <taxon>Nostocaceae</taxon>
        <taxon>Trichormus</taxon>
    </lineage>
</organism>
<dbReference type="RefSeq" id="WP_011316303.1">
    <property type="nucleotide sequence ID" value="NC_007410.1"/>
</dbReference>
<keyword evidence="2" id="KW-0614">Plasmid</keyword>
<dbReference type="InterPro" id="IPR012334">
    <property type="entry name" value="Pectin_lyas_fold"/>
</dbReference>
<dbReference type="SUPFAM" id="SSF51126">
    <property type="entry name" value="Pectin lyase-like"/>
    <property type="match status" value="2"/>
</dbReference>
<dbReference type="InterPro" id="IPR008638">
    <property type="entry name" value="FhaB/CdiA-like_TPS"/>
</dbReference>
<evidence type="ECO:0000259" key="1">
    <source>
        <dbReference type="SMART" id="SM00912"/>
    </source>
</evidence>
<evidence type="ECO:0000313" key="2">
    <source>
        <dbReference type="EMBL" id="ABA24720.1"/>
    </source>
</evidence>
<geneLocation type="plasmid" evidence="3">
    <name>pAnaA</name>
</geneLocation>
<dbReference type="Pfam" id="PF05860">
    <property type="entry name" value="TPS"/>
    <property type="match status" value="1"/>
</dbReference>
<accession>Q3M2R6</accession>
<evidence type="ECO:0000313" key="3">
    <source>
        <dbReference type="Proteomes" id="UP000002533"/>
    </source>
</evidence>
<reference evidence="3" key="1">
    <citation type="journal article" date="2014" name="Stand. Genomic Sci.">
        <title>Complete genome sequence of Anabaena variabilis ATCC 29413.</title>
        <authorList>
            <person name="Thiel T."/>
            <person name="Pratte B.S."/>
            <person name="Zhong J."/>
            <person name="Goodwin L."/>
            <person name="Copeland A."/>
            <person name="Lucas S."/>
            <person name="Han C."/>
            <person name="Pitluck S."/>
            <person name="Land M.L."/>
            <person name="Kyrpides N.C."/>
            <person name="Woyke T."/>
        </authorList>
    </citation>
    <scope>NUCLEOTIDE SEQUENCE [LARGE SCALE GENOMIC DNA]</scope>
    <source>
        <strain evidence="3">ATCC 29413 / PCC 7937</strain>
    </source>
</reference>
<name>Q3M2R6_TRIV2</name>
<protein>
    <submittedName>
        <fullName evidence="2">Filamentous hemagglutinin-like protein</fullName>
    </submittedName>
</protein>
<dbReference type="HOGENOM" id="CLU_001325_0_0_3"/>
<feature type="domain" description="Filamentous haemagglutinin FhaB/tRNA nuclease CdiA-like TPS" evidence="1">
    <location>
        <begin position="32"/>
        <end position="144"/>
    </location>
</feature>
<dbReference type="GeneID" id="58726914"/>
<dbReference type="Gene3D" id="2.160.20.10">
    <property type="entry name" value="Single-stranded right-handed beta-helix, Pectin lyase-like"/>
    <property type="match status" value="2"/>
</dbReference>
<proteinExistence type="predicted"/>